<dbReference type="EMBL" id="QENQ01000001">
    <property type="protein sequence ID" value="PVX30863.1"/>
    <property type="molecule type" value="Genomic_DNA"/>
</dbReference>
<evidence type="ECO:0000313" key="1">
    <source>
        <dbReference type="EMBL" id="PVX30863.1"/>
    </source>
</evidence>
<organism evidence="1 2">
    <name type="scientific">Sphingomonas pokkalii</name>
    <dbReference type="NCBI Taxonomy" id="2175090"/>
    <lineage>
        <taxon>Bacteria</taxon>
        <taxon>Pseudomonadati</taxon>
        <taxon>Pseudomonadota</taxon>
        <taxon>Alphaproteobacteria</taxon>
        <taxon>Sphingomonadales</taxon>
        <taxon>Sphingomonadaceae</taxon>
        <taxon>Sphingomonas</taxon>
    </lineage>
</organism>
<keyword evidence="1" id="KW-0808">Transferase</keyword>
<keyword evidence="2" id="KW-1185">Reference proteome</keyword>
<proteinExistence type="predicted"/>
<dbReference type="CDD" id="cd00761">
    <property type="entry name" value="Glyco_tranf_GTA_type"/>
    <property type="match status" value="1"/>
</dbReference>
<evidence type="ECO:0000313" key="2">
    <source>
        <dbReference type="Proteomes" id="UP000245890"/>
    </source>
</evidence>
<dbReference type="OrthoDB" id="8404680at2"/>
<dbReference type="SUPFAM" id="SSF53448">
    <property type="entry name" value="Nucleotide-diphospho-sugar transferases"/>
    <property type="match status" value="1"/>
</dbReference>
<gene>
    <name evidence="1" type="ORF">DD559_17285</name>
</gene>
<sequence>MGESMNIAVVIASTRRPTELARWAEHIRNQTLAPSRVIFAIARPEDLPPDFNVPGIEVIQAPLGLPAQRNAALNLLDDTTDLVAFYDDDFVPAAFSLEAMARLFSDHPDVVAASGHVVLDGIGSAGISYEVASSLVASLKPVAPEAVALVPIDGTYGCNMAFRFNAIGRERFDERLPLYGWLEDVDFSNRVGRNGAVVRTNAFMGVHQGVKLGRGPGRQFGYSQIANPLHLRGKQSIRADHAYQLMARNILMNHLRMFWPEPWIDRRGRAWGNWVALWHKLRGRLSPERVLEL</sequence>
<accession>A0A2U0SHN6</accession>
<name>A0A2U0SHN6_9SPHN</name>
<comment type="caution">
    <text evidence="1">The sequence shown here is derived from an EMBL/GenBank/DDBJ whole genome shotgun (WGS) entry which is preliminary data.</text>
</comment>
<reference evidence="1 2" key="1">
    <citation type="submission" date="2018-05" db="EMBL/GenBank/DDBJ databases">
        <title>Description of Sphingomonas pokkalii sp nov, isolated from the rhizosphere of saline tolerant pokkali rice and its draft genome analysis.</title>
        <authorList>
            <person name="Menon R."/>
            <person name="Kumari S."/>
            <person name="Rameshkumar N."/>
        </authorList>
    </citation>
    <scope>NUCLEOTIDE SEQUENCE [LARGE SCALE GENOMIC DNA]</scope>
    <source>
        <strain evidence="1 2">L3B27</strain>
    </source>
</reference>
<dbReference type="InterPro" id="IPR029044">
    <property type="entry name" value="Nucleotide-diphossugar_trans"/>
</dbReference>
<dbReference type="Proteomes" id="UP000245890">
    <property type="component" value="Unassembled WGS sequence"/>
</dbReference>
<dbReference type="GO" id="GO:0016740">
    <property type="term" value="F:transferase activity"/>
    <property type="evidence" value="ECO:0007669"/>
    <property type="project" value="UniProtKB-KW"/>
</dbReference>
<dbReference type="AlphaFoldDB" id="A0A2U0SHN6"/>
<dbReference type="Gene3D" id="3.90.550.10">
    <property type="entry name" value="Spore Coat Polysaccharide Biosynthesis Protein SpsA, Chain A"/>
    <property type="match status" value="1"/>
</dbReference>
<protein>
    <submittedName>
        <fullName evidence="1">Glycosyl transferase</fullName>
    </submittedName>
</protein>